<evidence type="ECO:0000313" key="12">
    <source>
        <dbReference type="Proteomes" id="UP000031465"/>
    </source>
</evidence>
<dbReference type="EMBL" id="JSAN01000120">
    <property type="protein sequence ID" value="KIC71056.1"/>
    <property type="molecule type" value="Genomic_DNA"/>
</dbReference>
<evidence type="ECO:0000256" key="10">
    <source>
        <dbReference type="RuleBase" id="RU004387"/>
    </source>
</evidence>
<dbReference type="EC" id="3.4.11.-" evidence="10"/>
<dbReference type="PATRIC" id="fig|362787.3.peg.1772"/>
<dbReference type="RefSeq" id="WP_039360145.1">
    <property type="nucleotide sequence ID" value="NZ_JSAN01000120.1"/>
</dbReference>
<evidence type="ECO:0000256" key="9">
    <source>
        <dbReference type="RuleBase" id="RU004386"/>
    </source>
</evidence>
<proteinExistence type="inferred from homology"/>
<keyword evidence="5 9" id="KW-0479">Metal-binding</keyword>
<dbReference type="Pfam" id="PF02127">
    <property type="entry name" value="Peptidase_M18"/>
    <property type="match status" value="1"/>
</dbReference>
<keyword evidence="3 9" id="KW-0031">Aminopeptidase</keyword>
<comment type="cofactor">
    <cofactor evidence="1 10">
        <name>Zn(2+)</name>
        <dbReference type="ChEBI" id="CHEBI:29105"/>
    </cofactor>
</comment>
<reference evidence="11 12" key="1">
    <citation type="journal article" date="2014" name="Mol. Biol. Evol.">
        <title>Massive expansion of Ubiquitination-related gene families within the Chlamydiae.</title>
        <authorList>
            <person name="Domman D."/>
            <person name="Collingro A."/>
            <person name="Lagkouvardos I."/>
            <person name="Gehre L."/>
            <person name="Weinmaier T."/>
            <person name="Rattei T."/>
            <person name="Subtil A."/>
            <person name="Horn M."/>
        </authorList>
    </citation>
    <scope>NUCLEOTIDE SEQUENCE [LARGE SCALE GENOMIC DNA]</scope>
    <source>
        <strain evidence="11 12">EI2</strain>
    </source>
</reference>
<accession>A0A0C1JKD6</accession>
<evidence type="ECO:0000256" key="6">
    <source>
        <dbReference type="ARBA" id="ARBA00022801"/>
    </source>
</evidence>
<evidence type="ECO:0000256" key="2">
    <source>
        <dbReference type="ARBA" id="ARBA00008290"/>
    </source>
</evidence>
<protein>
    <recommendedName>
        <fullName evidence="10">M18 family aminopeptidase</fullName>
        <ecNumber evidence="10">3.4.11.-</ecNumber>
    </recommendedName>
</protein>
<dbReference type="GO" id="GO:0008237">
    <property type="term" value="F:metallopeptidase activity"/>
    <property type="evidence" value="ECO:0007669"/>
    <property type="project" value="UniProtKB-KW"/>
</dbReference>
<keyword evidence="4 9" id="KW-0645">Protease</keyword>
<dbReference type="Gene3D" id="2.30.250.10">
    <property type="entry name" value="Aminopeptidase i, Domain 2"/>
    <property type="match status" value="1"/>
</dbReference>
<dbReference type="InterPro" id="IPR023358">
    <property type="entry name" value="Peptidase_M18_dom2"/>
</dbReference>
<dbReference type="GO" id="GO:0006508">
    <property type="term" value="P:proteolysis"/>
    <property type="evidence" value="ECO:0007669"/>
    <property type="project" value="UniProtKB-KW"/>
</dbReference>
<keyword evidence="8 9" id="KW-0482">Metalloprotease</keyword>
<dbReference type="InterPro" id="IPR001948">
    <property type="entry name" value="Peptidase_M18"/>
</dbReference>
<sequence length="434" mass="49127">MKNYYLNDLLSYLNNAPTPWHAVEEACQRLSKHGYTELKENEKWELKLGHSYYIKHQQTTLCVFTLPKNSPIRVRLLASHTDSPGFKLKPQAEIRRHSMILLGVEIYGSPLLNSWLNRDLGIAGHIIYKNKNNQPENCLVQLDSFPVVIPQLAIHLDREVNEKGLLLNKQEHLNALAALEKDIPTGQTYLETILKKQVDFQELLTFDLFLYPLDKARFVGFENQFISSYRIDSLASVHAALSALIETATPLENDIKMAIFWNHEEVGSHTSQGAESPFFHQTLERILLNLNCSKEDFFRLLNQSHCTSIDLAHALHPNYLDKHDGMHQPKLGQGVIIKNNAQQRYASTATSSIPIHLAAGIEQIPLQHFVSRNDMPCGSTIGPLQACTAGISTVDIGCGELSMHSCRELMASEDYIHLLNLLKVILKMPEWPII</sequence>
<evidence type="ECO:0000256" key="7">
    <source>
        <dbReference type="ARBA" id="ARBA00022833"/>
    </source>
</evidence>
<dbReference type="GO" id="GO:0008270">
    <property type="term" value="F:zinc ion binding"/>
    <property type="evidence" value="ECO:0007669"/>
    <property type="project" value="InterPro"/>
</dbReference>
<keyword evidence="6 9" id="KW-0378">Hydrolase</keyword>
<dbReference type="SUPFAM" id="SSF53187">
    <property type="entry name" value="Zn-dependent exopeptidases"/>
    <property type="match status" value="1"/>
</dbReference>
<comment type="caution">
    <text evidence="11">The sequence shown here is derived from an EMBL/GenBank/DDBJ whole genome shotgun (WGS) entry which is preliminary data.</text>
</comment>
<dbReference type="SUPFAM" id="SSF101821">
    <property type="entry name" value="Aminopeptidase/glucanase lid domain"/>
    <property type="match status" value="1"/>
</dbReference>
<dbReference type="NCBIfam" id="NF002759">
    <property type="entry name" value="PRK02813.1"/>
    <property type="match status" value="1"/>
</dbReference>
<dbReference type="PANTHER" id="PTHR28570:SF3">
    <property type="entry name" value="ASPARTYL AMINOPEPTIDASE"/>
    <property type="match status" value="1"/>
</dbReference>
<comment type="similarity">
    <text evidence="2 9">Belongs to the peptidase M18 family.</text>
</comment>
<evidence type="ECO:0000256" key="4">
    <source>
        <dbReference type="ARBA" id="ARBA00022670"/>
    </source>
</evidence>
<name>A0A0C1JKD6_9BACT</name>
<dbReference type="Proteomes" id="UP000031465">
    <property type="component" value="Unassembled WGS sequence"/>
</dbReference>
<dbReference type="PRINTS" id="PR00932">
    <property type="entry name" value="AMINO1PTASE"/>
</dbReference>
<dbReference type="AlphaFoldDB" id="A0A0C1JKD6"/>
<gene>
    <name evidence="11" type="primary">apeB</name>
    <name evidence="11" type="ORF">DB44_EW00280</name>
</gene>
<evidence type="ECO:0000313" key="11">
    <source>
        <dbReference type="EMBL" id="KIC71056.1"/>
    </source>
</evidence>
<dbReference type="Gene3D" id="3.40.630.10">
    <property type="entry name" value="Zn peptidases"/>
    <property type="match status" value="1"/>
</dbReference>
<evidence type="ECO:0000256" key="3">
    <source>
        <dbReference type="ARBA" id="ARBA00022438"/>
    </source>
</evidence>
<dbReference type="PANTHER" id="PTHR28570">
    <property type="entry name" value="ASPARTYL AMINOPEPTIDASE"/>
    <property type="match status" value="1"/>
</dbReference>
<dbReference type="GO" id="GO:0005737">
    <property type="term" value="C:cytoplasm"/>
    <property type="evidence" value="ECO:0007669"/>
    <property type="project" value="UniProtKB-ARBA"/>
</dbReference>
<keyword evidence="7 9" id="KW-0862">Zinc</keyword>
<evidence type="ECO:0000256" key="1">
    <source>
        <dbReference type="ARBA" id="ARBA00001947"/>
    </source>
</evidence>
<organism evidence="11 12">
    <name type="scientific">Candidatus Protochlamydia amoebophila</name>
    <dbReference type="NCBI Taxonomy" id="362787"/>
    <lineage>
        <taxon>Bacteria</taxon>
        <taxon>Pseudomonadati</taxon>
        <taxon>Chlamydiota</taxon>
        <taxon>Chlamydiia</taxon>
        <taxon>Parachlamydiales</taxon>
        <taxon>Parachlamydiaceae</taxon>
        <taxon>Candidatus Protochlamydia</taxon>
    </lineage>
</organism>
<dbReference type="GO" id="GO:0004177">
    <property type="term" value="F:aminopeptidase activity"/>
    <property type="evidence" value="ECO:0007669"/>
    <property type="project" value="UniProtKB-KW"/>
</dbReference>
<evidence type="ECO:0000256" key="8">
    <source>
        <dbReference type="ARBA" id="ARBA00023049"/>
    </source>
</evidence>
<evidence type="ECO:0000256" key="5">
    <source>
        <dbReference type="ARBA" id="ARBA00022723"/>
    </source>
</evidence>